<organism evidence="1 2">
    <name type="scientific">Candidatus Epulonipiscium fishelsonii</name>
    <dbReference type="NCBI Taxonomy" id="77094"/>
    <lineage>
        <taxon>Bacteria</taxon>
        <taxon>Bacillati</taxon>
        <taxon>Bacillota</taxon>
        <taxon>Clostridia</taxon>
        <taxon>Lachnospirales</taxon>
        <taxon>Lachnospiraceae</taxon>
        <taxon>Candidatus Epulonipiscium</taxon>
    </lineage>
</organism>
<reference evidence="1" key="1">
    <citation type="submission" date="2016-08" db="EMBL/GenBank/DDBJ databases">
        <authorList>
            <person name="Ngugi D.K."/>
            <person name="Miyake S."/>
            <person name="Stingl U."/>
        </authorList>
    </citation>
    <scope>NUCLEOTIDE SEQUENCE</scope>
    <source>
        <strain evidence="1">SCG-B11WGA-EpuloA1</strain>
    </source>
</reference>
<evidence type="ECO:0000313" key="2">
    <source>
        <dbReference type="Proteomes" id="UP000188605"/>
    </source>
</evidence>
<dbReference type="EMBL" id="LJDB01000109">
    <property type="protein sequence ID" value="ONI37551.1"/>
    <property type="molecule type" value="Genomic_DNA"/>
</dbReference>
<sequence length="417" mass="44885">MSELCIRGGNRLMGNVVINGAKNAAVAILPATILVDGVSTIENLPNIDDVIILNKAIQSLGATTQFLDEHTLEIDASTLNNTSALDECISKMRASYYLIGALVGRFGRAKVAMPGGCDFGGRPIDQHIKGFEAMGATVKIEKNMIEVTAKQLVGARIYLDVVSVGATINIMLAAVLAQGTTIIENSAKEPHIVDVANFLNKMGANIKGAGTNVIRVRGVEKLHSGRYTTVPDQIEAGTYMIAAAITGGDVYVRNIIPEHMESVSYKMREMGIGIEEGDDYIRVFSNGRLKSTNVKTLPYPGFPTDLQPQMSVLLSVADGESVMIEGVFENRFQYIDQLKETGAIIRVEGNKAIIQGVDVLKPATLKATDLRAGAAMILAGLKSEGGETVIHNIKYIDRGYEQVEKKLSALGAQIYRQ</sequence>
<evidence type="ECO:0000313" key="1">
    <source>
        <dbReference type="EMBL" id="ONI37551.1"/>
    </source>
</evidence>
<accession>A0ACC8X6V7</accession>
<protein>
    <submittedName>
        <fullName evidence="1">UDP-N-acetylglucosamine 1-carboxyvinyltransferase</fullName>
    </submittedName>
</protein>
<dbReference type="Proteomes" id="UP000188605">
    <property type="component" value="Unassembled WGS sequence"/>
</dbReference>
<keyword evidence="2" id="KW-1185">Reference proteome</keyword>
<gene>
    <name evidence="1" type="ORF">AN396_12865</name>
</gene>
<proteinExistence type="predicted"/>
<name>A0ACC8X6V7_9FIRM</name>
<comment type="caution">
    <text evidence="1">The sequence shown here is derived from an EMBL/GenBank/DDBJ whole genome shotgun (WGS) entry which is preliminary data.</text>
</comment>